<protein>
    <submittedName>
        <fullName evidence="1">Packaging ATPase</fullName>
    </submittedName>
</protein>
<evidence type="ECO:0000313" key="1">
    <source>
        <dbReference type="EMBL" id="ARF11282.1"/>
    </source>
</evidence>
<accession>A0A1V0SHU1</accession>
<reference evidence="1" key="1">
    <citation type="journal article" date="2017" name="Science">
        <title>Giant viruses with an expanded complement of translation system components.</title>
        <authorList>
            <person name="Schulz F."/>
            <person name="Yutin N."/>
            <person name="Ivanova N.N."/>
            <person name="Ortega D.R."/>
            <person name="Lee T.K."/>
            <person name="Vierheilig J."/>
            <person name="Daims H."/>
            <person name="Horn M."/>
            <person name="Wagner M."/>
            <person name="Jensen G.J."/>
            <person name="Kyrpides N.C."/>
            <person name="Koonin E.V."/>
            <person name="Woyke T."/>
        </authorList>
    </citation>
    <scope>NUCLEOTIDE SEQUENCE</scope>
    <source>
        <strain evidence="1">KNV1</strain>
    </source>
</reference>
<name>A0A1V0SHU1_9VIRU</name>
<gene>
    <name evidence="1" type="ORF">Klosneuvirus_1_139</name>
</gene>
<proteinExistence type="predicted"/>
<dbReference type="EMBL" id="KY684108">
    <property type="protein sequence ID" value="ARF11282.1"/>
    <property type="molecule type" value="Genomic_DNA"/>
</dbReference>
<sequence length="425" mass="49880">MKYCIYQIDDKSNEKIINILDYEADFIDTIKENIGTKYHYKLLESVSENDIKANSCFTENYYLLVNDKQIKLVQKYKKVSNGYMYNTSKDAINILFTWKMIPFECEEALNKYIPFVDDEATQLLNSSESDSDNNIVEYITDNSPKQKSNVMDQIINNINYLASIQTSNIKQISCNNGTLQINTLNINDICQHPSICMIAKRGSGKSWLVRDIISKMKKSTQFFDNTLIMSKTEKMNSLYKSAFPQTKILYEYDSNALKEYLTYQEIRIDEARINYYKLHGIPNSTSEPKFVNYMNEQCSGCVVLDDCLNSKGTWMNDYPLLELFYNAKHYYTTFILTMQFPLGIKPELRCNFDYVFMLSEDFFSNQKRLFDHYAGMFPNFDTFRQVFLQLTDNYGSMVIMNRGVNKTLNERIFYYKVQDPFNPLL</sequence>
<organism evidence="1">
    <name type="scientific">Klosneuvirus KNV1</name>
    <dbReference type="NCBI Taxonomy" id="1977640"/>
    <lineage>
        <taxon>Viruses</taxon>
        <taxon>Varidnaviria</taxon>
        <taxon>Bamfordvirae</taxon>
        <taxon>Nucleocytoviricota</taxon>
        <taxon>Megaviricetes</taxon>
        <taxon>Imitervirales</taxon>
        <taxon>Mimiviridae</taxon>
        <taxon>Klosneuvirinae</taxon>
        <taxon>Klosneuvirus</taxon>
    </lineage>
</organism>